<feature type="transmembrane region" description="Helical" evidence="7">
    <location>
        <begin position="57"/>
        <end position="78"/>
    </location>
</feature>
<evidence type="ECO:0000313" key="9">
    <source>
        <dbReference type="EMBL" id="GHO88791.1"/>
    </source>
</evidence>
<reference evidence="9 10" key="1">
    <citation type="journal article" date="2021" name="Int. J. Syst. Evol. Microbiol.">
        <title>Reticulibacter mediterranei gen. nov., sp. nov., within the new family Reticulibacteraceae fam. nov., and Ktedonospora formicarum gen. nov., sp. nov., Ktedonobacter robiniae sp. nov., Dictyobacter formicarum sp. nov. and Dictyobacter arantiisoli sp. nov., belonging to the class Ktedonobacteria.</title>
        <authorList>
            <person name="Yabe S."/>
            <person name="Zheng Y."/>
            <person name="Wang C.M."/>
            <person name="Sakai Y."/>
            <person name="Abe K."/>
            <person name="Yokota A."/>
            <person name="Donadio S."/>
            <person name="Cavaletti L."/>
            <person name="Monciardini P."/>
        </authorList>
    </citation>
    <scope>NUCLEOTIDE SEQUENCE [LARGE SCALE GENOMIC DNA]</scope>
    <source>
        <strain evidence="9 10">SOSP1-9</strain>
    </source>
</reference>
<sequence length="334" mass="36411">MGTSSSQFSGSVTNGFKRGKQPLPDAATINALRRPWYERLGRGLQIVWYQLTKNKKVAIGLVIVFFFILVAAFGPLFIHTDPGRLSNDAQAAPSAAHWLGTTAVGQDIFSQLVVGTRSSIFWGFITGIAVTLLSITVGLVSGYFGGFIDEILSLLTNVFLVLPALPLAIVLASYFPRGPVTVALVITFTSWSWGARVLRSQTLSMRSREFVTAARANGETTWRIIFFEIFPNEISIVAANFVSTTLYVILASASLEFLGLGDPNGISWGSMFYWAQKANALLSGLWWWFIPPGVCIAVLGAGLSLINFGIDEIADPRLRKEKTPKLVKEKKVAA</sequence>
<dbReference type="InterPro" id="IPR050366">
    <property type="entry name" value="BP-dependent_transpt_permease"/>
</dbReference>
<dbReference type="PANTHER" id="PTHR43386:SF1">
    <property type="entry name" value="D,D-DIPEPTIDE TRANSPORT SYSTEM PERMEASE PROTEIN DDPC-RELATED"/>
    <property type="match status" value="1"/>
</dbReference>
<accession>A0ABQ3VST3</accession>
<dbReference type="Pfam" id="PF12911">
    <property type="entry name" value="OppC_N"/>
    <property type="match status" value="1"/>
</dbReference>
<evidence type="ECO:0000256" key="3">
    <source>
        <dbReference type="ARBA" id="ARBA00022475"/>
    </source>
</evidence>
<feature type="transmembrane region" description="Helical" evidence="7">
    <location>
        <begin position="234"/>
        <end position="255"/>
    </location>
</feature>
<feature type="transmembrane region" description="Helical" evidence="7">
    <location>
        <begin position="120"/>
        <end position="144"/>
    </location>
</feature>
<dbReference type="InterPro" id="IPR025966">
    <property type="entry name" value="OppC_N"/>
</dbReference>
<dbReference type="Proteomes" id="UP000635565">
    <property type="component" value="Unassembled WGS sequence"/>
</dbReference>
<protein>
    <submittedName>
        <fullName evidence="9">Peptide ABC transporter permease</fullName>
    </submittedName>
</protein>
<dbReference type="EMBL" id="BNJJ01000027">
    <property type="protein sequence ID" value="GHO88791.1"/>
    <property type="molecule type" value="Genomic_DNA"/>
</dbReference>
<organism evidence="9 10">
    <name type="scientific">Dictyobacter formicarum</name>
    <dbReference type="NCBI Taxonomy" id="2778368"/>
    <lineage>
        <taxon>Bacteria</taxon>
        <taxon>Bacillati</taxon>
        <taxon>Chloroflexota</taxon>
        <taxon>Ktedonobacteria</taxon>
        <taxon>Ktedonobacterales</taxon>
        <taxon>Dictyobacteraceae</taxon>
        <taxon>Dictyobacter</taxon>
    </lineage>
</organism>
<feature type="transmembrane region" description="Helical" evidence="7">
    <location>
        <begin position="180"/>
        <end position="198"/>
    </location>
</feature>
<evidence type="ECO:0000256" key="1">
    <source>
        <dbReference type="ARBA" id="ARBA00004651"/>
    </source>
</evidence>
<dbReference type="SUPFAM" id="SSF161098">
    <property type="entry name" value="MetI-like"/>
    <property type="match status" value="1"/>
</dbReference>
<keyword evidence="10" id="KW-1185">Reference proteome</keyword>
<proteinExistence type="inferred from homology"/>
<keyword evidence="3" id="KW-1003">Cell membrane</keyword>
<keyword evidence="6 7" id="KW-0472">Membrane</keyword>
<comment type="subcellular location">
    <subcellularLocation>
        <location evidence="1 7">Cell membrane</location>
        <topology evidence="1 7">Multi-pass membrane protein</topology>
    </subcellularLocation>
</comment>
<dbReference type="InterPro" id="IPR035906">
    <property type="entry name" value="MetI-like_sf"/>
</dbReference>
<name>A0ABQ3VST3_9CHLR</name>
<evidence type="ECO:0000256" key="7">
    <source>
        <dbReference type="RuleBase" id="RU363032"/>
    </source>
</evidence>
<evidence type="ECO:0000256" key="2">
    <source>
        <dbReference type="ARBA" id="ARBA00022448"/>
    </source>
</evidence>
<dbReference type="Pfam" id="PF00528">
    <property type="entry name" value="BPD_transp_1"/>
    <property type="match status" value="1"/>
</dbReference>
<evidence type="ECO:0000259" key="8">
    <source>
        <dbReference type="PROSITE" id="PS50928"/>
    </source>
</evidence>
<keyword evidence="5 7" id="KW-1133">Transmembrane helix</keyword>
<keyword evidence="2 7" id="KW-0813">Transport</keyword>
<dbReference type="InterPro" id="IPR000515">
    <property type="entry name" value="MetI-like"/>
</dbReference>
<evidence type="ECO:0000256" key="5">
    <source>
        <dbReference type="ARBA" id="ARBA00022989"/>
    </source>
</evidence>
<feature type="transmembrane region" description="Helical" evidence="7">
    <location>
        <begin position="285"/>
        <end position="310"/>
    </location>
</feature>
<comment type="similarity">
    <text evidence="7">Belongs to the binding-protein-dependent transport system permease family.</text>
</comment>
<dbReference type="RefSeq" id="WP_201366335.1">
    <property type="nucleotide sequence ID" value="NZ_BNJJ01000027.1"/>
</dbReference>
<dbReference type="CDD" id="cd06261">
    <property type="entry name" value="TM_PBP2"/>
    <property type="match status" value="1"/>
</dbReference>
<feature type="transmembrane region" description="Helical" evidence="7">
    <location>
        <begin position="151"/>
        <end position="174"/>
    </location>
</feature>
<keyword evidence="4 7" id="KW-0812">Transmembrane</keyword>
<evidence type="ECO:0000256" key="6">
    <source>
        <dbReference type="ARBA" id="ARBA00023136"/>
    </source>
</evidence>
<gene>
    <name evidence="9" type="ORF">KSZ_67970</name>
</gene>
<dbReference type="PANTHER" id="PTHR43386">
    <property type="entry name" value="OLIGOPEPTIDE TRANSPORT SYSTEM PERMEASE PROTEIN APPC"/>
    <property type="match status" value="1"/>
</dbReference>
<dbReference type="PROSITE" id="PS50928">
    <property type="entry name" value="ABC_TM1"/>
    <property type="match status" value="1"/>
</dbReference>
<dbReference type="Gene3D" id="1.10.3720.10">
    <property type="entry name" value="MetI-like"/>
    <property type="match status" value="1"/>
</dbReference>
<comment type="caution">
    <text evidence="9">The sequence shown here is derived from an EMBL/GenBank/DDBJ whole genome shotgun (WGS) entry which is preliminary data.</text>
</comment>
<feature type="domain" description="ABC transmembrane type-1" evidence="8">
    <location>
        <begin position="120"/>
        <end position="307"/>
    </location>
</feature>
<evidence type="ECO:0000313" key="10">
    <source>
        <dbReference type="Proteomes" id="UP000635565"/>
    </source>
</evidence>
<evidence type="ECO:0000256" key="4">
    <source>
        <dbReference type="ARBA" id="ARBA00022692"/>
    </source>
</evidence>